<gene>
    <name evidence="2" type="ORF">GCM10011430_07330</name>
</gene>
<dbReference type="CDD" id="cd10032">
    <property type="entry name" value="UDG-F6_HDG"/>
    <property type="match status" value="1"/>
</dbReference>
<proteinExistence type="predicted"/>
<dbReference type="Gene3D" id="3.40.470.10">
    <property type="entry name" value="Uracil-DNA glycosylase-like domain"/>
    <property type="match status" value="1"/>
</dbReference>
<comment type="caution">
    <text evidence="2">The sequence shown here is derived from an EMBL/GenBank/DDBJ whole genome shotgun (WGS) entry which is preliminary data.</text>
</comment>
<feature type="domain" description="Uracil-DNA glycosylase-like" evidence="1">
    <location>
        <begin position="18"/>
        <end position="168"/>
    </location>
</feature>
<dbReference type="InterPro" id="IPR026353">
    <property type="entry name" value="Hypoxan-DNA_Glyclase"/>
</dbReference>
<name>A0A8J3ATV2_9BURK</name>
<dbReference type="SMART" id="SM00987">
    <property type="entry name" value="UreE_C"/>
    <property type="match status" value="1"/>
</dbReference>
<sequence>MPAARQPLPPTSPLACFPPVIDKQTAILILGSFPGEASLAVQQYYAHPRNQFWPLLSSVLNEDLTSLSYEARLTRLRAHRIGLWDVIAACTREGSLDSAIREAQHNDFAQLRHLCPALRRVCFNGKTSGKQAPLFAAAGFDTLVLPSSSPAYAAMNFQNKLEQWRGIIAQF</sequence>
<dbReference type="AlphaFoldDB" id="A0A8J3ATV2"/>
<dbReference type="Proteomes" id="UP000627205">
    <property type="component" value="Unassembled WGS sequence"/>
</dbReference>
<dbReference type="InterPro" id="IPR005122">
    <property type="entry name" value="Uracil-DNA_glycosylase-like"/>
</dbReference>
<evidence type="ECO:0000313" key="3">
    <source>
        <dbReference type="Proteomes" id="UP000627205"/>
    </source>
</evidence>
<evidence type="ECO:0000259" key="1">
    <source>
        <dbReference type="SMART" id="SM00986"/>
    </source>
</evidence>
<protein>
    <submittedName>
        <fullName evidence="2">DNA-deoxyinosine glycosylase</fullName>
    </submittedName>
</protein>
<dbReference type="SMART" id="SM00986">
    <property type="entry name" value="UDG"/>
    <property type="match status" value="1"/>
</dbReference>
<dbReference type="SUPFAM" id="SSF52141">
    <property type="entry name" value="Uracil-DNA glycosylase-like"/>
    <property type="match status" value="1"/>
</dbReference>
<reference evidence="2" key="1">
    <citation type="journal article" date="2014" name="Int. J. Syst. Evol. Microbiol.">
        <title>Complete genome sequence of Corynebacterium casei LMG S-19264T (=DSM 44701T), isolated from a smear-ripened cheese.</title>
        <authorList>
            <consortium name="US DOE Joint Genome Institute (JGI-PGF)"/>
            <person name="Walter F."/>
            <person name="Albersmeier A."/>
            <person name="Kalinowski J."/>
            <person name="Ruckert C."/>
        </authorList>
    </citation>
    <scope>NUCLEOTIDE SEQUENCE</scope>
    <source>
        <strain evidence="2">CCM 7664</strain>
    </source>
</reference>
<dbReference type="InterPro" id="IPR036895">
    <property type="entry name" value="Uracil-DNA_glycosylase-like_sf"/>
</dbReference>
<dbReference type="EMBL" id="BMDP01000001">
    <property type="protein sequence ID" value="GGI53559.1"/>
    <property type="molecule type" value="Genomic_DNA"/>
</dbReference>
<dbReference type="Pfam" id="PF03167">
    <property type="entry name" value="UDG"/>
    <property type="match status" value="1"/>
</dbReference>
<reference evidence="2" key="2">
    <citation type="submission" date="2020-09" db="EMBL/GenBank/DDBJ databases">
        <authorList>
            <person name="Sun Q."/>
            <person name="Sedlacek I."/>
        </authorList>
    </citation>
    <scope>NUCLEOTIDE SEQUENCE</scope>
    <source>
        <strain evidence="2">CCM 7664</strain>
    </source>
</reference>
<evidence type="ECO:0000313" key="2">
    <source>
        <dbReference type="EMBL" id="GGI53559.1"/>
    </source>
</evidence>
<keyword evidence="3" id="KW-1185">Reference proteome</keyword>
<dbReference type="RefSeq" id="WP_188419605.1">
    <property type="nucleotide sequence ID" value="NZ_BMDP01000001.1"/>
</dbReference>
<accession>A0A8J3ATV2</accession>
<organism evidence="2 3">
    <name type="scientific">Oxalicibacterium solurbis</name>
    <dbReference type="NCBI Taxonomy" id="69280"/>
    <lineage>
        <taxon>Bacteria</taxon>
        <taxon>Pseudomonadati</taxon>
        <taxon>Pseudomonadota</taxon>
        <taxon>Betaproteobacteria</taxon>
        <taxon>Burkholderiales</taxon>
        <taxon>Oxalobacteraceae</taxon>
        <taxon>Oxalicibacterium</taxon>
    </lineage>
</organism>
<dbReference type="NCBIfam" id="TIGR04274">
    <property type="entry name" value="hypoxanDNAglyco"/>
    <property type="match status" value="1"/>
</dbReference>